<name>A0A8C5HUX1_GOUWI</name>
<sequence>SFKSLLKTHLFHSSGKTVLANFLSDTTERLGGEYRPTQGVRMVSFECDLESSSDHQPCEVTLWDCSGNFKFESCWPALTTDSCGVVLVYNPTVPSQLREIESWFSMFVSSQGLQDTQCVLVAHRQPGDTHTHADTLSDLASPLSSLMVIQSNLEENPEAVRQHFYTYLQKVVKVVTESRERDEMSIIT</sequence>
<keyword evidence="7" id="KW-1185">Reference proteome</keyword>
<evidence type="ECO:0000256" key="2">
    <source>
        <dbReference type="ARBA" id="ARBA00022741"/>
    </source>
</evidence>
<evidence type="ECO:0000256" key="3">
    <source>
        <dbReference type="ARBA" id="ARBA00023134"/>
    </source>
</evidence>
<organism evidence="6 7">
    <name type="scientific">Gouania willdenowi</name>
    <name type="common">Blunt-snouted clingfish</name>
    <name type="synonym">Lepadogaster willdenowi</name>
    <dbReference type="NCBI Taxonomy" id="441366"/>
    <lineage>
        <taxon>Eukaryota</taxon>
        <taxon>Metazoa</taxon>
        <taxon>Chordata</taxon>
        <taxon>Craniata</taxon>
        <taxon>Vertebrata</taxon>
        <taxon>Euteleostomi</taxon>
        <taxon>Actinopterygii</taxon>
        <taxon>Neopterygii</taxon>
        <taxon>Teleostei</taxon>
        <taxon>Neoteleostei</taxon>
        <taxon>Acanthomorphata</taxon>
        <taxon>Ovalentaria</taxon>
        <taxon>Blenniimorphae</taxon>
        <taxon>Blenniiformes</taxon>
        <taxon>Gobiesocoidei</taxon>
        <taxon>Gobiesocidae</taxon>
        <taxon>Gobiesocinae</taxon>
        <taxon>Gouania</taxon>
    </lineage>
</organism>
<dbReference type="Pfam" id="PF08477">
    <property type="entry name" value="Roc"/>
    <property type="match status" value="1"/>
</dbReference>
<dbReference type="FunFam" id="3.40.50.300:FF:001100">
    <property type="entry name" value="intraflagellar transport protein 22 homolog"/>
    <property type="match status" value="1"/>
</dbReference>
<dbReference type="GO" id="GO:0005929">
    <property type="term" value="C:cilium"/>
    <property type="evidence" value="ECO:0007669"/>
    <property type="project" value="UniProtKB-ARBA"/>
</dbReference>
<gene>
    <name evidence="6" type="primary">LOC114479566</name>
</gene>
<dbReference type="Proteomes" id="UP000694680">
    <property type="component" value="Chromosome 17"/>
</dbReference>
<accession>A0A8C5HUX1</accession>
<evidence type="ECO:0000256" key="1">
    <source>
        <dbReference type="ARBA" id="ARBA00006270"/>
    </source>
</evidence>
<evidence type="ECO:0000313" key="7">
    <source>
        <dbReference type="Proteomes" id="UP000694680"/>
    </source>
</evidence>
<dbReference type="SUPFAM" id="SSF52540">
    <property type="entry name" value="P-loop containing nucleoside triphosphate hydrolases"/>
    <property type="match status" value="1"/>
</dbReference>
<evidence type="ECO:0000256" key="4">
    <source>
        <dbReference type="ARBA" id="ARBA00040799"/>
    </source>
</evidence>
<comment type="similarity">
    <text evidence="1">Belongs to the small GTPase superfamily. Rab family.</text>
</comment>
<evidence type="ECO:0000313" key="6">
    <source>
        <dbReference type="Ensembl" id="ENSGWIP00000051134.1"/>
    </source>
</evidence>
<dbReference type="Ensembl" id="ENSGWIT00000055212.1">
    <property type="protein sequence ID" value="ENSGWIP00000051134.1"/>
    <property type="gene ID" value="ENSGWIG00000024793.1"/>
</dbReference>
<dbReference type="AlphaFoldDB" id="A0A8C5HUX1"/>
<dbReference type="GO" id="GO:0005525">
    <property type="term" value="F:GTP binding"/>
    <property type="evidence" value="ECO:0007669"/>
    <property type="project" value="UniProtKB-KW"/>
</dbReference>
<reference evidence="6" key="3">
    <citation type="submission" date="2025-09" db="UniProtKB">
        <authorList>
            <consortium name="Ensembl"/>
        </authorList>
    </citation>
    <scope>IDENTIFICATION</scope>
</reference>
<keyword evidence="2" id="KW-0547">Nucleotide-binding</keyword>
<keyword evidence="3" id="KW-0342">GTP-binding</keyword>
<reference evidence="6" key="2">
    <citation type="submission" date="2025-08" db="UniProtKB">
        <authorList>
            <consortium name="Ensembl"/>
        </authorList>
    </citation>
    <scope>IDENTIFICATION</scope>
</reference>
<dbReference type="Gene3D" id="3.40.50.300">
    <property type="entry name" value="P-loop containing nucleotide triphosphate hydrolases"/>
    <property type="match status" value="1"/>
</dbReference>
<dbReference type="GO" id="GO:0030992">
    <property type="term" value="C:intraciliary transport particle B"/>
    <property type="evidence" value="ECO:0007669"/>
    <property type="project" value="UniProtKB-ARBA"/>
</dbReference>
<dbReference type="InterPro" id="IPR027417">
    <property type="entry name" value="P-loop_NTPase"/>
</dbReference>
<proteinExistence type="inferred from homology"/>
<reference evidence="6" key="1">
    <citation type="submission" date="2020-06" db="EMBL/GenBank/DDBJ databases">
        <authorList>
            <consortium name="Wellcome Sanger Institute Data Sharing"/>
        </authorList>
    </citation>
    <scope>NUCLEOTIDE SEQUENCE [LARGE SCALE GENOMIC DNA]</scope>
</reference>
<protein>
    <recommendedName>
        <fullName evidence="4">Intraflagellar transport protein 22 homolog</fullName>
    </recommendedName>
    <alternativeName>
        <fullName evidence="5">Rab-like protein 5</fullName>
    </alternativeName>
</protein>
<evidence type="ECO:0000256" key="5">
    <source>
        <dbReference type="ARBA" id="ARBA00041562"/>
    </source>
</evidence>